<dbReference type="PANTHER" id="PTHR46488:SF1">
    <property type="entry name" value="AP-5 COMPLEX SUBUNIT ZETA-1"/>
    <property type="match status" value="1"/>
</dbReference>
<reference evidence="4" key="1">
    <citation type="submission" date="2025-08" db="UniProtKB">
        <authorList>
            <consortium name="Ensembl"/>
        </authorList>
    </citation>
    <scope>IDENTIFICATION</scope>
</reference>
<dbReference type="InterPro" id="IPR055450">
    <property type="entry name" value="AP5Z1_ARM"/>
</dbReference>
<dbReference type="Ensembl" id="ENSPCOT00000011202.1">
    <property type="protein sequence ID" value="ENSPCOP00000003268.1"/>
    <property type="gene ID" value="ENSPCOG00000009889.1"/>
</dbReference>
<organism evidence="4 5">
    <name type="scientific">Propithecus coquereli</name>
    <name type="common">Coquerel's sifaka</name>
    <name type="synonym">Propithecus verreauxi coquereli</name>
    <dbReference type="NCBI Taxonomy" id="379532"/>
    <lineage>
        <taxon>Eukaryota</taxon>
        <taxon>Metazoa</taxon>
        <taxon>Chordata</taxon>
        <taxon>Craniata</taxon>
        <taxon>Vertebrata</taxon>
        <taxon>Euteleostomi</taxon>
        <taxon>Mammalia</taxon>
        <taxon>Eutheria</taxon>
        <taxon>Euarchontoglires</taxon>
        <taxon>Primates</taxon>
        <taxon>Strepsirrhini</taxon>
        <taxon>Lemuriformes</taxon>
        <taxon>Indriidae</taxon>
        <taxon>Propithecus</taxon>
    </lineage>
</organism>
<keyword evidence="5" id="KW-1185">Reference proteome</keyword>
<dbReference type="KEGG" id="pcoq:105806075"/>
<dbReference type="SUPFAM" id="SSF48371">
    <property type="entry name" value="ARM repeat"/>
    <property type="match status" value="1"/>
</dbReference>
<dbReference type="GeneTree" id="ENSGT00390000017592"/>
<dbReference type="GeneID" id="105806075"/>
<dbReference type="Gene3D" id="1.25.10.10">
    <property type="entry name" value="Leucine-rich Repeat Variant"/>
    <property type="match status" value="1"/>
</dbReference>
<dbReference type="InterPro" id="IPR011989">
    <property type="entry name" value="ARM-like"/>
</dbReference>
<accession>A0A2K6ENH0</accession>
<dbReference type="Proteomes" id="UP000233160">
    <property type="component" value="Unassembled WGS sequence"/>
</dbReference>
<dbReference type="Pfam" id="PF25153">
    <property type="entry name" value="TPR_AP5Z1"/>
    <property type="match status" value="1"/>
</dbReference>
<dbReference type="OMA" id="LMLAYEF"/>
<feature type="domain" description="AP-5 complex subunit zeta-1 C-terminal TPR" evidence="3">
    <location>
        <begin position="449"/>
        <end position="797"/>
    </location>
</feature>
<dbReference type="Pfam" id="PF25154">
    <property type="entry name" value="TPR_AP5Z1_C"/>
    <property type="match status" value="1"/>
</dbReference>
<dbReference type="GO" id="GO:0007030">
    <property type="term" value="P:Golgi organization"/>
    <property type="evidence" value="ECO:0007669"/>
    <property type="project" value="Ensembl"/>
</dbReference>
<dbReference type="InterPro" id="IPR056856">
    <property type="entry name" value="TPR_AP5Z1_C"/>
</dbReference>
<evidence type="ECO:0000313" key="5">
    <source>
        <dbReference type="Proteomes" id="UP000233160"/>
    </source>
</evidence>
<dbReference type="GO" id="GO:0000045">
    <property type="term" value="P:autophagosome assembly"/>
    <property type="evidence" value="ECO:0007669"/>
    <property type="project" value="Ensembl"/>
</dbReference>
<dbReference type="GO" id="GO:0034499">
    <property type="term" value="P:late endosome to Golgi transport"/>
    <property type="evidence" value="ECO:0007669"/>
    <property type="project" value="Ensembl"/>
</dbReference>
<dbReference type="AlphaFoldDB" id="A0A2K6ENH0"/>
<gene>
    <name evidence="4" type="primary">AP5Z1</name>
</gene>
<dbReference type="GO" id="GO:0005764">
    <property type="term" value="C:lysosome"/>
    <property type="evidence" value="ECO:0007669"/>
    <property type="project" value="Ensembl"/>
</dbReference>
<reference evidence="4" key="2">
    <citation type="submission" date="2025-09" db="UniProtKB">
        <authorList>
            <consortium name="Ensembl"/>
        </authorList>
    </citation>
    <scope>IDENTIFICATION</scope>
</reference>
<name>A0A2K6ENH0_PROCO</name>
<dbReference type="InterPro" id="IPR028222">
    <property type="entry name" value="AP5Z1"/>
</dbReference>
<dbReference type="STRING" id="379532.ENSPCOP00000003268"/>
<dbReference type="GO" id="GO:0000724">
    <property type="term" value="P:double-strand break repair via homologous recombination"/>
    <property type="evidence" value="ECO:0007669"/>
    <property type="project" value="Ensembl"/>
</dbReference>
<dbReference type="GO" id="GO:0006886">
    <property type="term" value="P:intracellular protein transport"/>
    <property type="evidence" value="ECO:0007669"/>
    <property type="project" value="Ensembl"/>
</dbReference>
<sequence>MFTAGAESLLQQAREIQAEELRKFCSRVSKLLREEDLGPDAVDCLRRLFLIVSATKYNRRLDKTCVDLLQATLCLPVCPEPLQVLCAAILREMSPSDSLTLSCDHTQSTRQLSLVASVLLAQDDRTEEVRTVAQHILRALESRQPEGPSLRHLLPVISKVVGLSPGVLQEDQTTLLSKRLTDWLRYASVQQGLPHSSGFFSTARARQPGPITEVDGAVATDFFTVLSTGHHFTEDQWLNVQAFSMLRAWLQHSGPEGPGAPDTDDKSELEGSTLSVISATSAAGRLLPPRERLREVAFEYCQRLIEQSTRRALRKGDSDLQKACLVEAVLVLDVLCRQDPSFLYRTLSCLKALHGRLSGDPACVRVLLPLARFFLTHGEAAAVDSEAVYQHLFTRVPAELFHSPMLAFEFVQFCRDNLHLFGGNLSILTLSFPNLFKFLAWNSPALTAEFVALLPALVDASTAVEMLHALLDLPCLTAALDLQLRSWPAPSERPLWDTSLRSPSCLEAFRDPQFQGLFRHLLRPKASGTTERLAPLHQLLQPMASCARVAQCAEAVPTLLHAFFSAVTQIASGALTNQLVLLLLERSDSLYRVPQFEARVHRVLSSQFLALCKLKPSLVVELARHLLEFLGSVSGVHSRASMVTGVVWAVGEYLSVTYDRRCTVEQINKFFEALEALLFEVTQSRPSAALPKCPPQVVTVLMTTLTKLASRSQDLIPRVSLLLSKMRTLAQSPAASSPHGDEGAEAIHTRATELLNLLKMPSVAQFVLTPSTEVCSPRYHRDVNTALPLALRTVSRLVEKEAGLLPG</sequence>
<evidence type="ECO:0000259" key="3">
    <source>
        <dbReference type="Pfam" id="PF25154"/>
    </source>
</evidence>
<feature type="domain" description="AP-5 complex subunit zeta-1 ARM repeats" evidence="1">
    <location>
        <begin position="320"/>
        <end position="437"/>
    </location>
</feature>
<protein>
    <submittedName>
        <fullName evidence="4">Adaptor related protein complex 5 subunit zeta 1</fullName>
    </submittedName>
</protein>
<dbReference type="GO" id="GO:0016607">
    <property type="term" value="C:nuclear speck"/>
    <property type="evidence" value="ECO:0007669"/>
    <property type="project" value="Ensembl"/>
</dbReference>
<dbReference type="GO" id="GO:0061564">
    <property type="term" value="P:axon development"/>
    <property type="evidence" value="ECO:0007669"/>
    <property type="project" value="Ensembl"/>
</dbReference>
<feature type="domain" description="AP-5 complex subunit zeta-1 N-terminal TPR" evidence="2">
    <location>
        <begin position="1"/>
        <end position="279"/>
    </location>
</feature>
<proteinExistence type="predicted"/>
<dbReference type="GO" id="GO:0044599">
    <property type="term" value="C:AP-5 adaptor complex"/>
    <property type="evidence" value="ECO:0007669"/>
    <property type="project" value="InterPro"/>
</dbReference>
<evidence type="ECO:0000259" key="1">
    <source>
        <dbReference type="Pfam" id="PF14764"/>
    </source>
</evidence>
<dbReference type="InterPro" id="IPR016024">
    <property type="entry name" value="ARM-type_fold"/>
</dbReference>
<dbReference type="GO" id="GO:0010467">
    <property type="term" value="P:gene expression"/>
    <property type="evidence" value="ECO:0007669"/>
    <property type="project" value="Ensembl"/>
</dbReference>
<dbReference type="Pfam" id="PF14764">
    <property type="entry name" value="SPG48"/>
    <property type="match status" value="1"/>
</dbReference>
<dbReference type="RefSeq" id="XP_012494583.1">
    <property type="nucleotide sequence ID" value="XM_012639129.1"/>
</dbReference>
<dbReference type="InterPro" id="IPR056857">
    <property type="entry name" value="TPR_AP5Z1_N"/>
</dbReference>
<dbReference type="GO" id="GO:0007040">
    <property type="term" value="P:lysosome organization"/>
    <property type="evidence" value="ECO:0007669"/>
    <property type="project" value="Ensembl"/>
</dbReference>
<dbReference type="GO" id="GO:1905146">
    <property type="term" value="P:lysosomal protein catabolic process"/>
    <property type="evidence" value="ECO:0007669"/>
    <property type="project" value="Ensembl"/>
</dbReference>
<evidence type="ECO:0000259" key="2">
    <source>
        <dbReference type="Pfam" id="PF25153"/>
    </source>
</evidence>
<dbReference type="CTD" id="9907"/>
<dbReference type="OrthoDB" id="744564at2759"/>
<dbReference type="PANTHER" id="PTHR46488">
    <property type="entry name" value="AP-5 COMPLEX SUBUNIT ZETA-1"/>
    <property type="match status" value="1"/>
</dbReference>
<evidence type="ECO:0000313" key="4">
    <source>
        <dbReference type="Ensembl" id="ENSPCOP00000003268.1"/>
    </source>
</evidence>